<evidence type="ECO:0000256" key="1">
    <source>
        <dbReference type="ARBA" id="ARBA00023284"/>
    </source>
</evidence>
<comment type="caution">
    <text evidence="4">The sequence shown here is derived from an EMBL/GenBank/DDBJ whole genome shotgun (WGS) entry which is preliminary data.</text>
</comment>
<evidence type="ECO:0000256" key="2">
    <source>
        <dbReference type="SAM" id="SignalP"/>
    </source>
</evidence>
<keyword evidence="5" id="KW-1185">Reference proteome</keyword>
<keyword evidence="1" id="KW-0676">Redox-active center</keyword>
<dbReference type="Proteomes" id="UP001595547">
    <property type="component" value="Unassembled WGS sequence"/>
</dbReference>
<dbReference type="InterPro" id="IPR017937">
    <property type="entry name" value="Thioredoxin_CS"/>
</dbReference>
<dbReference type="PROSITE" id="PS51352">
    <property type="entry name" value="THIOREDOXIN_2"/>
    <property type="match status" value="1"/>
</dbReference>
<dbReference type="InterPro" id="IPR036249">
    <property type="entry name" value="Thioredoxin-like_sf"/>
</dbReference>
<feature type="chain" id="PRO_5047145423" evidence="2">
    <location>
        <begin position="25"/>
        <end position="181"/>
    </location>
</feature>
<gene>
    <name evidence="4" type="ORF">ACFOGH_11790</name>
</gene>
<dbReference type="RefSeq" id="WP_380074000.1">
    <property type="nucleotide sequence ID" value="NZ_JBHRTO010000001.1"/>
</dbReference>
<dbReference type="PROSITE" id="PS51257">
    <property type="entry name" value="PROKAR_LIPOPROTEIN"/>
    <property type="match status" value="1"/>
</dbReference>
<dbReference type="SUPFAM" id="SSF52833">
    <property type="entry name" value="Thioredoxin-like"/>
    <property type="match status" value="1"/>
</dbReference>
<protein>
    <submittedName>
        <fullName evidence="4">TlpA family protein disulfide reductase</fullName>
    </submittedName>
</protein>
<sequence length="181" mass="19146">MRKMLLAVLYTAFACGANIGLAQAGSVDGLLTGDMKKLALVEPVAVPAAVLLDGEGQESGLDQYRGKWMVLNFWATWCAPCRKEMPALQRLADAMPEIAVVPVATGRNDVGQIVKFYGEAGVTSLPVLRDPKSGLAHQMGVLGLPVTLIVNPEGQEVARLIGDAAWDSAEAQAVLKAMMAE</sequence>
<evidence type="ECO:0000259" key="3">
    <source>
        <dbReference type="PROSITE" id="PS51352"/>
    </source>
</evidence>
<keyword evidence="2" id="KW-0732">Signal</keyword>
<dbReference type="Pfam" id="PF00578">
    <property type="entry name" value="AhpC-TSA"/>
    <property type="match status" value="1"/>
</dbReference>
<dbReference type="EMBL" id="JBHRTO010000001">
    <property type="protein sequence ID" value="MFC3181674.1"/>
    <property type="molecule type" value="Genomic_DNA"/>
</dbReference>
<feature type="domain" description="Thioredoxin" evidence="3">
    <location>
        <begin position="40"/>
        <end position="180"/>
    </location>
</feature>
<proteinExistence type="predicted"/>
<organism evidence="4 5">
    <name type="scientific">Cypionkella sinensis</name>
    <dbReference type="NCBI Taxonomy" id="1756043"/>
    <lineage>
        <taxon>Bacteria</taxon>
        <taxon>Pseudomonadati</taxon>
        <taxon>Pseudomonadota</taxon>
        <taxon>Alphaproteobacteria</taxon>
        <taxon>Rhodobacterales</taxon>
        <taxon>Paracoccaceae</taxon>
        <taxon>Cypionkella</taxon>
    </lineage>
</organism>
<dbReference type="PANTHER" id="PTHR42852">
    <property type="entry name" value="THIOL:DISULFIDE INTERCHANGE PROTEIN DSBE"/>
    <property type="match status" value="1"/>
</dbReference>
<evidence type="ECO:0000313" key="5">
    <source>
        <dbReference type="Proteomes" id="UP001595547"/>
    </source>
</evidence>
<dbReference type="CDD" id="cd02966">
    <property type="entry name" value="TlpA_like_family"/>
    <property type="match status" value="1"/>
</dbReference>
<evidence type="ECO:0000313" key="4">
    <source>
        <dbReference type="EMBL" id="MFC3181674.1"/>
    </source>
</evidence>
<reference evidence="5" key="1">
    <citation type="journal article" date="2019" name="Int. J. Syst. Evol. Microbiol.">
        <title>The Global Catalogue of Microorganisms (GCM) 10K type strain sequencing project: providing services to taxonomists for standard genome sequencing and annotation.</title>
        <authorList>
            <consortium name="The Broad Institute Genomics Platform"/>
            <consortium name="The Broad Institute Genome Sequencing Center for Infectious Disease"/>
            <person name="Wu L."/>
            <person name="Ma J."/>
        </authorList>
    </citation>
    <scope>NUCLEOTIDE SEQUENCE [LARGE SCALE GENOMIC DNA]</scope>
    <source>
        <strain evidence="5">KCTC 52039</strain>
    </source>
</reference>
<feature type="signal peptide" evidence="2">
    <location>
        <begin position="1"/>
        <end position="24"/>
    </location>
</feature>
<dbReference type="PANTHER" id="PTHR42852:SF18">
    <property type="entry name" value="CHROMOSOME UNDETERMINED SCAFFOLD_47, WHOLE GENOME SHOTGUN SEQUENCE"/>
    <property type="match status" value="1"/>
</dbReference>
<dbReference type="Gene3D" id="3.40.30.10">
    <property type="entry name" value="Glutaredoxin"/>
    <property type="match status" value="1"/>
</dbReference>
<name>A0ABV7J428_9RHOB</name>
<dbReference type="InterPro" id="IPR013766">
    <property type="entry name" value="Thioredoxin_domain"/>
</dbReference>
<dbReference type="InterPro" id="IPR050553">
    <property type="entry name" value="Thioredoxin_ResA/DsbE_sf"/>
</dbReference>
<dbReference type="InterPro" id="IPR000866">
    <property type="entry name" value="AhpC/TSA"/>
</dbReference>
<dbReference type="PROSITE" id="PS00194">
    <property type="entry name" value="THIOREDOXIN_1"/>
    <property type="match status" value="1"/>
</dbReference>
<accession>A0ABV7J428</accession>